<name>A0A9J5ZKW7_SOLCO</name>
<dbReference type="EMBL" id="JACXVP010000004">
    <property type="protein sequence ID" value="KAG5612778.1"/>
    <property type="molecule type" value="Genomic_DNA"/>
</dbReference>
<protein>
    <submittedName>
        <fullName evidence="1">Uncharacterized protein</fullName>
    </submittedName>
</protein>
<comment type="caution">
    <text evidence="1">The sequence shown here is derived from an EMBL/GenBank/DDBJ whole genome shotgun (WGS) entry which is preliminary data.</text>
</comment>
<gene>
    <name evidence="1" type="ORF">H5410_024059</name>
</gene>
<dbReference type="OrthoDB" id="686813at2759"/>
<dbReference type="AlphaFoldDB" id="A0A9J5ZKW7"/>
<organism evidence="1 2">
    <name type="scientific">Solanum commersonii</name>
    <name type="common">Commerson's wild potato</name>
    <name type="synonym">Commerson's nightshade</name>
    <dbReference type="NCBI Taxonomy" id="4109"/>
    <lineage>
        <taxon>Eukaryota</taxon>
        <taxon>Viridiplantae</taxon>
        <taxon>Streptophyta</taxon>
        <taxon>Embryophyta</taxon>
        <taxon>Tracheophyta</taxon>
        <taxon>Spermatophyta</taxon>
        <taxon>Magnoliopsida</taxon>
        <taxon>eudicotyledons</taxon>
        <taxon>Gunneridae</taxon>
        <taxon>Pentapetalae</taxon>
        <taxon>asterids</taxon>
        <taxon>lamiids</taxon>
        <taxon>Solanales</taxon>
        <taxon>Solanaceae</taxon>
        <taxon>Solanoideae</taxon>
        <taxon>Solaneae</taxon>
        <taxon>Solanum</taxon>
    </lineage>
</organism>
<accession>A0A9J5ZKW7</accession>
<reference evidence="1 2" key="1">
    <citation type="submission" date="2020-09" db="EMBL/GenBank/DDBJ databases">
        <title>De no assembly of potato wild relative species, Solanum commersonii.</title>
        <authorList>
            <person name="Cho K."/>
        </authorList>
    </citation>
    <scope>NUCLEOTIDE SEQUENCE [LARGE SCALE GENOMIC DNA]</scope>
    <source>
        <strain evidence="1">LZ3.2</strain>
        <tissue evidence="1">Leaf</tissue>
    </source>
</reference>
<keyword evidence="2" id="KW-1185">Reference proteome</keyword>
<sequence length="248" mass="27817">MAMTFTPLSWLLWSGKHQEPKISNGSSLNSSPDSLLWESDTLKFPLDLRRDMASSSRRVKRKWQSREERKTDREYDIVIVPSDGGCVSGSESEDSDWSVGWLEPHGPGFNSDDDLDDSFAVLVPCYGYGCANVEENTQDKFLQAIANLKDIYATVKVLVVVVAVNKRVWKVQVNNRRHEARIPTRDTLPLGCYSSLIQGVINSKTCIDRESLKSSSAYGADQNLFSAAYPDSMLQWINLSCYGYSLQA</sequence>
<dbReference type="PANTHER" id="PTHR34464">
    <property type="entry name" value="OS09G0376300 PROTEIN"/>
    <property type="match status" value="1"/>
</dbReference>
<evidence type="ECO:0000313" key="1">
    <source>
        <dbReference type="EMBL" id="KAG5612778.1"/>
    </source>
</evidence>
<dbReference type="PANTHER" id="PTHR34464:SF6">
    <property type="match status" value="1"/>
</dbReference>
<evidence type="ECO:0000313" key="2">
    <source>
        <dbReference type="Proteomes" id="UP000824120"/>
    </source>
</evidence>
<dbReference type="Proteomes" id="UP000824120">
    <property type="component" value="Chromosome 4"/>
</dbReference>
<proteinExistence type="predicted"/>